<dbReference type="PANTHER" id="PTHR36845:SF1">
    <property type="entry name" value="HYDROLASE, PUTATIVE (AFU_ORTHOLOGUE AFUA_7G05090)-RELATED"/>
    <property type="match status" value="1"/>
</dbReference>
<dbReference type="Gene3D" id="1.50.10.10">
    <property type="match status" value="1"/>
</dbReference>
<dbReference type="EMBL" id="CADCWF010000001">
    <property type="protein sequence ID" value="CAA9532854.1"/>
    <property type="molecule type" value="Genomic_DNA"/>
</dbReference>
<feature type="binding site" evidence="4">
    <location>
        <position position="155"/>
    </location>
    <ligand>
        <name>substrate</name>
    </ligand>
</feature>
<feature type="binding site" evidence="4">
    <location>
        <position position="100"/>
    </location>
    <ligand>
        <name>substrate</name>
    </ligand>
</feature>
<dbReference type="InterPro" id="IPR008928">
    <property type="entry name" value="6-hairpin_glycosidase_sf"/>
</dbReference>
<evidence type="ECO:0000313" key="5">
    <source>
        <dbReference type="EMBL" id="CAA9532854.1"/>
    </source>
</evidence>
<feature type="active site" description="Proton donor" evidence="3">
    <location>
        <position position="155"/>
    </location>
</feature>
<feature type="binding site" evidence="4">
    <location>
        <position position="231"/>
    </location>
    <ligand>
        <name>substrate</name>
    </ligand>
</feature>
<dbReference type="InterPro" id="IPR010905">
    <property type="entry name" value="Glyco_hydro_88"/>
</dbReference>
<evidence type="ECO:0000256" key="4">
    <source>
        <dbReference type="PIRSR" id="PIRSR610905-2"/>
    </source>
</evidence>
<keyword evidence="1" id="KW-0378">Hydrolase</keyword>
<gene>
    <name evidence="5" type="ORF">AVDCRST_MAG59-22</name>
</gene>
<protein>
    <submittedName>
        <fullName evidence="5">GH88</fullName>
    </submittedName>
</protein>
<name>A0A6J4TVR7_9BACT</name>
<dbReference type="GO" id="GO:0052757">
    <property type="term" value="F:chondroitin hydrolase activity"/>
    <property type="evidence" value="ECO:0007669"/>
    <property type="project" value="TreeGrafter"/>
</dbReference>
<dbReference type="PANTHER" id="PTHR36845">
    <property type="entry name" value="HYDROLASE, PUTATIVE (AFU_ORTHOLOGUE AFUA_7G05090)-RELATED"/>
    <property type="match status" value="1"/>
</dbReference>
<accession>A0A6J4TVR7</accession>
<evidence type="ECO:0000256" key="3">
    <source>
        <dbReference type="PIRSR" id="PIRSR610905-1"/>
    </source>
</evidence>
<dbReference type="SUPFAM" id="SSF48208">
    <property type="entry name" value="Six-hairpin glycosidases"/>
    <property type="match status" value="1"/>
</dbReference>
<evidence type="ECO:0000256" key="1">
    <source>
        <dbReference type="ARBA" id="ARBA00022801"/>
    </source>
</evidence>
<dbReference type="InterPro" id="IPR052369">
    <property type="entry name" value="UG_Glycosaminoglycan_Hydrolase"/>
</dbReference>
<dbReference type="Pfam" id="PF07470">
    <property type="entry name" value="Glyco_hydro_88"/>
    <property type="match status" value="1"/>
</dbReference>
<sequence>MSRDRDGFGGTLEERAEQALAFAQGQVRALIARDPDYFPLFTEGGRWRHGKESWTNWCEGFLGGMMWIFARRTGDPIWRERAEHYSRLIEERQHDRAVHDLGFLFWSTWKRWFDLGGDPEVERRVITAGQTMGLRFNERGRYLRSFVAPESCFIDIMMNVGIVFYAAERTGNPDLHRRATEHCLTTRRYLVRGDGSTAHEGIFDPESGEFLRQATHQGWRDDSSWARGQTWALYGFGTAYRLSGDRRFLDAAQRCADFYIERTPPRGVPPNDWEQPDPPRPYETSAAAIAASGFFQLAALTDEPARAERYSAYARTILDTLLSPEFLAVETPGWEGILRHGSYHERLGLGVDESVMWGEYFFVEALDKLLGAPAVA</sequence>
<reference evidence="5" key="1">
    <citation type="submission" date="2020-02" db="EMBL/GenBank/DDBJ databases">
        <authorList>
            <person name="Meier V. D."/>
        </authorList>
    </citation>
    <scope>NUCLEOTIDE SEQUENCE</scope>
    <source>
        <strain evidence="5">AVDCRST_MAG59</strain>
    </source>
</reference>
<dbReference type="AlphaFoldDB" id="A0A6J4TVR7"/>
<dbReference type="InterPro" id="IPR012341">
    <property type="entry name" value="6hp_glycosidase-like_sf"/>
</dbReference>
<dbReference type="GO" id="GO:0000272">
    <property type="term" value="P:polysaccharide catabolic process"/>
    <property type="evidence" value="ECO:0007669"/>
    <property type="project" value="TreeGrafter"/>
</dbReference>
<proteinExistence type="inferred from homology"/>
<comment type="similarity">
    <text evidence="2">Belongs to the glycosyl hydrolase 88 family.</text>
</comment>
<evidence type="ECO:0000256" key="2">
    <source>
        <dbReference type="ARBA" id="ARBA00038358"/>
    </source>
</evidence>
<feature type="binding site" evidence="4">
    <location>
        <position position="227"/>
    </location>
    <ligand>
        <name>substrate</name>
    </ligand>
</feature>
<feature type="binding site" evidence="4">
    <location>
        <position position="215"/>
    </location>
    <ligand>
        <name>substrate</name>
    </ligand>
</feature>
<feature type="active site" description="Nucleophile" evidence="3">
    <location>
        <position position="100"/>
    </location>
</feature>
<organism evidence="5">
    <name type="scientific">uncultured Thermomicrobiales bacterium</name>
    <dbReference type="NCBI Taxonomy" id="1645740"/>
    <lineage>
        <taxon>Bacteria</taxon>
        <taxon>Pseudomonadati</taxon>
        <taxon>Thermomicrobiota</taxon>
        <taxon>Thermomicrobia</taxon>
        <taxon>Thermomicrobiales</taxon>
        <taxon>environmental samples</taxon>
    </lineage>
</organism>